<sequence>MTKKTSTLLQQKDREGYGTLHDVTLEHEVGRPPPLPKASWFSRLLFTFTYPVIAEGNKRQLNKEDLWKLEDDLQTANAAAVFKANFERSNGSVLRAVLRTYAGTLAACAFVSLFSMANDVFAPVVLHHVITAFTAVRVDTEDLWLWLGVFFATRIASTLLTGQSGAWTTLMGLRLTASIKTLVFEKAMRRSVQSKNDSKTVEIANLFTSDVLNVQWAADQFSSVWVLPLQIIIILYMLYNVLGVASFAGLAVIGISLIGSAYITKISGQAFGTIMQCQDTRMKLIKEVFGAIQVVKFNAWEAKFVDKILKVREQELSAIRYRAYLNMFNSLVLWGTPVLVSIASFAVYTLVLGNQLTAATVFTAMALFNAIRGPLTNVPRTMSQCIQAKVSLDRMADFLTVDEYDSTNVSRDNNAYPANVMVEIKDGSFGWSKDTPLLRNVNLQVKKGDLVVVHGAVGSGKSSLCSALLGEMDKLSGSVFVRGRVAYYSQQTWIQNMTIRENILFGKAYDEKKYQQVLEACGLLPDLAQFPAGDSTEIGQKGVNLSGGQKARLCLARACYSDADVFILDSPLAAVDAVVQSEIFSKCLCGLLASKTIVLVTHAPDIIASEAANYKLEVVDGELIGDRKDAVQRRSAYATRVSPRKAKKSDLIDGEKVKTDAEKKEEGRLVDEESREEGRVSKEVFFRYFNALGGISACVLVVFILLLWQAFQISSDLWLSHWTGQKLGAYDESETEYNMTVYALLGLGTVIFVLARSITIALLGIYASRHMFEGMTRALLKAPMRFFDANPIGRIVNRYGDDMSAIDFMIPMGLGAVVFLTFFIVCQLGTAVYTVKLLGIFVLPLMYLYVRLTSVYLAPSREVSRLVQVSDSPVLSHVSSSEEGITVIRAFGPAYVERAVAEAVARIDNANRMWFGQGMLAEWFEVHIQLIGCALVIVIVSALVYLHEYLSPGLVGLAFTYTLNIQLGLVQVAGIWAWIETRMVCPERILEYASIPPEGNSKPLVIEPSTQWPQQGSVQFHNVVFSYKPGATPVLKNISFAIKNNEKIGIVGRTGAGKSSLTMALFRVNELESGRIMIDGTDISTMPLQSLRSRLSIIPQAPVLFKGPLRSYMDPFDEYTDAEIWEAFEKVEMKDQIGALEGQLSYELSENGENFSVGERQMLCMARAMLTKSRIVVMDEATASIDHATEKKLQHMINRDFKEATVLTIAHRLATVLDSDRIMVLSDGKVVEFDTPHNLVENEGGVFYELAKEGAYLEQFQAK</sequence>
<dbReference type="OrthoDB" id="6500128at2759"/>
<dbReference type="Proteomes" id="UP000794436">
    <property type="component" value="Unassembled WGS sequence"/>
</dbReference>
<dbReference type="Gene3D" id="3.40.50.300">
    <property type="entry name" value="P-loop containing nucleotide triphosphate hydrolases"/>
    <property type="match status" value="2"/>
</dbReference>
<dbReference type="CDD" id="cd18580">
    <property type="entry name" value="ABC_6TM_ABCC_D2"/>
    <property type="match status" value="1"/>
</dbReference>
<evidence type="ECO:0000256" key="8">
    <source>
        <dbReference type="ARBA" id="ARBA00022989"/>
    </source>
</evidence>
<dbReference type="SUPFAM" id="SSF90123">
    <property type="entry name" value="ABC transporter transmembrane region"/>
    <property type="match status" value="2"/>
</dbReference>
<name>A0A8K1CQA7_PYTOL</name>
<dbReference type="PROSITE" id="PS00211">
    <property type="entry name" value="ABC_TRANSPORTER_1"/>
    <property type="match status" value="1"/>
</dbReference>
<reference evidence="13" key="1">
    <citation type="submission" date="2019-03" db="EMBL/GenBank/DDBJ databases">
        <title>Long read genome sequence of the mycoparasitic Pythium oligandrum ATCC 38472 isolated from sugarbeet rhizosphere.</title>
        <authorList>
            <person name="Gaulin E."/>
        </authorList>
    </citation>
    <scope>NUCLEOTIDE SEQUENCE</scope>
    <source>
        <strain evidence="13">ATCC 38472_TT</strain>
    </source>
</reference>
<evidence type="ECO:0000256" key="5">
    <source>
        <dbReference type="ARBA" id="ARBA00022737"/>
    </source>
</evidence>
<organism evidence="13 14">
    <name type="scientific">Pythium oligandrum</name>
    <name type="common">Mycoparasitic fungus</name>
    <dbReference type="NCBI Taxonomy" id="41045"/>
    <lineage>
        <taxon>Eukaryota</taxon>
        <taxon>Sar</taxon>
        <taxon>Stramenopiles</taxon>
        <taxon>Oomycota</taxon>
        <taxon>Peronosporomycetes</taxon>
        <taxon>Pythiales</taxon>
        <taxon>Pythiaceae</taxon>
        <taxon>Pythium</taxon>
    </lineage>
</organism>
<evidence type="ECO:0000256" key="4">
    <source>
        <dbReference type="ARBA" id="ARBA00022692"/>
    </source>
</evidence>
<evidence type="ECO:0000313" key="14">
    <source>
        <dbReference type="Proteomes" id="UP000794436"/>
    </source>
</evidence>
<evidence type="ECO:0000256" key="6">
    <source>
        <dbReference type="ARBA" id="ARBA00022741"/>
    </source>
</evidence>
<dbReference type="AlphaFoldDB" id="A0A8K1CQA7"/>
<proteinExistence type="inferred from homology"/>
<dbReference type="Gene3D" id="1.20.1560.10">
    <property type="entry name" value="ABC transporter type 1, transmembrane domain"/>
    <property type="match status" value="2"/>
</dbReference>
<feature type="domain" description="ABC transporter" evidence="11">
    <location>
        <begin position="1018"/>
        <end position="1252"/>
    </location>
</feature>
<dbReference type="FunFam" id="1.20.1560.10:FF:000006">
    <property type="entry name" value="ATP-binding cassette, sub-family C (CFTR/MRP), member 9"/>
    <property type="match status" value="1"/>
</dbReference>
<dbReference type="InterPro" id="IPR044746">
    <property type="entry name" value="ABCC_6TM_D1"/>
</dbReference>
<dbReference type="InterPro" id="IPR027417">
    <property type="entry name" value="P-loop_NTPase"/>
</dbReference>
<keyword evidence="3" id="KW-0813">Transport</keyword>
<dbReference type="InterPro" id="IPR011527">
    <property type="entry name" value="ABC1_TM_dom"/>
</dbReference>
<dbReference type="CDD" id="cd03250">
    <property type="entry name" value="ABCC_MRP_domain1"/>
    <property type="match status" value="1"/>
</dbReference>
<feature type="domain" description="ABC transporter" evidence="11">
    <location>
        <begin position="422"/>
        <end position="645"/>
    </location>
</feature>
<dbReference type="PROSITE" id="PS50929">
    <property type="entry name" value="ABC_TM1F"/>
    <property type="match status" value="2"/>
</dbReference>
<feature type="transmembrane region" description="Helical" evidence="10">
    <location>
        <begin position="831"/>
        <end position="850"/>
    </location>
</feature>
<evidence type="ECO:0000256" key="2">
    <source>
        <dbReference type="ARBA" id="ARBA00009726"/>
    </source>
</evidence>
<comment type="caution">
    <text evidence="13">The sequence shown here is derived from an EMBL/GenBank/DDBJ whole genome shotgun (WGS) entry which is preliminary data.</text>
</comment>
<keyword evidence="5" id="KW-0677">Repeat</keyword>
<feature type="transmembrane region" description="Helical" evidence="10">
    <location>
        <begin position="804"/>
        <end position="825"/>
    </location>
</feature>
<dbReference type="Pfam" id="PF00664">
    <property type="entry name" value="ABC_membrane"/>
    <property type="match status" value="2"/>
</dbReference>
<feature type="transmembrane region" description="Helical" evidence="10">
    <location>
        <begin position="356"/>
        <end position="375"/>
    </location>
</feature>
<keyword evidence="4 10" id="KW-0812">Transmembrane</keyword>
<keyword evidence="7" id="KW-0067">ATP-binding</keyword>
<feature type="transmembrane region" description="Helical" evidence="10">
    <location>
        <begin position="221"/>
        <end position="239"/>
    </location>
</feature>
<evidence type="ECO:0000313" key="13">
    <source>
        <dbReference type="EMBL" id="TMW67023.1"/>
    </source>
</evidence>
<comment type="similarity">
    <text evidence="2">Belongs to the ABC transporter superfamily. ABCC family. Conjugate transporter (TC 3.A.1.208) subfamily.</text>
</comment>
<dbReference type="Pfam" id="PF00005">
    <property type="entry name" value="ABC_tran"/>
    <property type="match status" value="2"/>
</dbReference>
<dbReference type="CDD" id="cd03244">
    <property type="entry name" value="ABCC_MRP_domain2"/>
    <property type="match status" value="1"/>
</dbReference>
<dbReference type="InterPro" id="IPR044726">
    <property type="entry name" value="ABCC_6TM_D2"/>
</dbReference>
<dbReference type="SMART" id="SM00382">
    <property type="entry name" value="AAA"/>
    <property type="match status" value="2"/>
</dbReference>
<comment type="subcellular location">
    <subcellularLocation>
        <location evidence="1">Vacuole membrane</location>
        <topology evidence="1">Multi-pass membrane protein</topology>
    </subcellularLocation>
</comment>
<dbReference type="InterPro" id="IPR036640">
    <property type="entry name" value="ABC1_TM_sf"/>
</dbReference>
<dbReference type="FunFam" id="3.40.50.300:FF:000610">
    <property type="entry name" value="Multidrug resistance-associated ABC transporter"/>
    <property type="match status" value="1"/>
</dbReference>
<feature type="domain" description="ABC transmembrane type-1" evidence="12">
    <location>
        <begin position="699"/>
        <end position="977"/>
    </location>
</feature>
<feature type="transmembrane region" description="Helical" evidence="10">
    <location>
        <begin position="958"/>
        <end position="979"/>
    </location>
</feature>
<evidence type="ECO:0008006" key="15">
    <source>
        <dbReference type="Google" id="ProtNLM"/>
    </source>
</evidence>
<feature type="transmembrane region" description="Helical" evidence="10">
    <location>
        <begin position="245"/>
        <end position="263"/>
    </location>
</feature>
<evidence type="ECO:0000259" key="11">
    <source>
        <dbReference type="PROSITE" id="PS50893"/>
    </source>
</evidence>
<dbReference type="InterPro" id="IPR017871">
    <property type="entry name" value="ABC_transporter-like_CS"/>
</dbReference>
<dbReference type="InterPro" id="IPR050173">
    <property type="entry name" value="ABC_transporter_C-like"/>
</dbReference>
<dbReference type="CDD" id="cd18579">
    <property type="entry name" value="ABC_6TM_ABCC_D1"/>
    <property type="match status" value="1"/>
</dbReference>
<feature type="transmembrane region" description="Helical" evidence="10">
    <location>
        <begin position="926"/>
        <end position="946"/>
    </location>
</feature>
<evidence type="ECO:0000256" key="10">
    <source>
        <dbReference type="SAM" id="Phobius"/>
    </source>
</evidence>
<feature type="domain" description="ABC transmembrane type-1" evidence="12">
    <location>
        <begin position="120"/>
        <end position="387"/>
    </location>
</feature>
<evidence type="ECO:0000256" key="9">
    <source>
        <dbReference type="ARBA" id="ARBA00023136"/>
    </source>
</evidence>
<gene>
    <name evidence="13" type="ORF">Poli38472_012139</name>
</gene>
<dbReference type="PANTHER" id="PTHR24223:SF443">
    <property type="entry name" value="MULTIDRUG-RESISTANCE LIKE PROTEIN 1, ISOFORM I"/>
    <property type="match status" value="1"/>
</dbReference>
<dbReference type="SUPFAM" id="SSF52540">
    <property type="entry name" value="P-loop containing nucleoside triphosphate hydrolases"/>
    <property type="match status" value="2"/>
</dbReference>
<keyword evidence="6" id="KW-0547">Nucleotide-binding</keyword>
<evidence type="ECO:0000256" key="1">
    <source>
        <dbReference type="ARBA" id="ARBA00004128"/>
    </source>
</evidence>
<evidence type="ECO:0000256" key="7">
    <source>
        <dbReference type="ARBA" id="ARBA00022840"/>
    </source>
</evidence>
<feature type="transmembrane region" description="Helical" evidence="10">
    <location>
        <begin position="143"/>
        <end position="160"/>
    </location>
</feature>
<feature type="transmembrane region" description="Helical" evidence="10">
    <location>
        <begin position="331"/>
        <end position="350"/>
    </location>
</feature>
<dbReference type="GO" id="GO:0016887">
    <property type="term" value="F:ATP hydrolysis activity"/>
    <property type="evidence" value="ECO:0007669"/>
    <property type="project" value="InterPro"/>
</dbReference>
<dbReference type="GO" id="GO:0005774">
    <property type="term" value="C:vacuolar membrane"/>
    <property type="evidence" value="ECO:0007669"/>
    <property type="project" value="UniProtKB-SubCell"/>
</dbReference>
<keyword evidence="8 10" id="KW-1133">Transmembrane helix</keyword>
<dbReference type="GO" id="GO:0005524">
    <property type="term" value="F:ATP binding"/>
    <property type="evidence" value="ECO:0007669"/>
    <property type="project" value="UniProtKB-KW"/>
</dbReference>
<protein>
    <recommendedName>
        <fullName evidence="15">Multidrug resistance-associated protein 1</fullName>
    </recommendedName>
</protein>
<dbReference type="InterPro" id="IPR003439">
    <property type="entry name" value="ABC_transporter-like_ATP-bd"/>
</dbReference>
<keyword evidence="14" id="KW-1185">Reference proteome</keyword>
<evidence type="ECO:0000256" key="3">
    <source>
        <dbReference type="ARBA" id="ARBA00022448"/>
    </source>
</evidence>
<dbReference type="EMBL" id="SPLM01000006">
    <property type="protein sequence ID" value="TMW67023.1"/>
    <property type="molecule type" value="Genomic_DNA"/>
</dbReference>
<keyword evidence="9 10" id="KW-0472">Membrane</keyword>
<feature type="transmembrane region" description="Helical" evidence="10">
    <location>
        <begin position="688"/>
        <end position="711"/>
    </location>
</feature>
<dbReference type="PANTHER" id="PTHR24223">
    <property type="entry name" value="ATP-BINDING CASSETTE SUB-FAMILY C"/>
    <property type="match status" value="1"/>
</dbReference>
<dbReference type="PROSITE" id="PS50893">
    <property type="entry name" value="ABC_TRANSPORTER_2"/>
    <property type="match status" value="2"/>
</dbReference>
<feature type="transmembrane region" description="Helical" evidence="10">
    <location>
        <begin position="741"/>
        <end position="767"/>
    </location>
</feature>
<dbReference type="FunFam" id="3.40.50.300:FF:000997">
    <property type="entry name" value="Multidrug resistance-associated protein 1"/>
    <property type="match status" value="1"/>
</dbReference>
<evidence type="ECO:0000259" key="12">
    <source>
        <dbReference type="PROSITE" id="PS50929"/>
    </source>
</evidence>
<dbReference type="InterPro" id="IPR003593">
    <property type="entry name" value="AAA+_ATPase"/>
</dbReference>
<dbReference type="GO" id="GO:0140359">
    <property type="term" value="F:ABC-type transporter activity"/>
    <property type="evidence" value="ECO:0007669"/>
    <property type="project" value="InterPro"/>
</dbReference>
<accession>A0A8K1CQA7</accession>
<dbReference type="FunFam" id="1.20.1560.10:FF:000063">
    <property type="entry name" value="Multidrug resistance protein ABC transporter"/>
    <property type="match status" value="1"/>
</dbReference>